<evidence type="ECO:0000256" key="1">
    <source>
        <dbReference type="ARBA" id="ARBA00022737"/>
    </source>
</evidence>
<dbReference type="InterPro" id="IPR051165">
    <property type="entry name" value="Multifunctional_ANK_Repeat"/>
</dbReference>
<feature type="region of interest" description="Disordered" evidence="5">
    <location>
        <begin position="1848"/>
        <end position="1871"/>
    </location>
</feature>
<evidence type="ECO:0000313" key="9">
    <source>
        <dbReference type="Proteomes" id="UP000663877"/>
    </source>
</evidence>
<dbReference type="PANTHER" id="PTHR24123:SF141">
    <property type="entry name" value="ANKYRIN 2, ISOFORM U"/>
    <property type="match status" value="1"/>
</dbReference>
<feature type="repeat" description="ANK" evidence="3">
    <location>
        <begin position="215"/>
        <end position="247"/>
    </location>
</feature>
<dbReference type="SUPFAM" id="SSF48403">
    <property type="entry name" value="Ankyrin repeat"/>
    <property type="match status" value="4"/>
</dbReference>
<dbReference type="PROSITE" id="PS50088">
    <property type="entry name" value="ANK_REPEAT"/>
    <property type="match status" value="2"/>
</dbReference>
<evidence type="ECO:0000313" key="6">
    <source>
        <dbReference type="EMBL" id="CAF1207842.1"/>
    </source>
</evidence>
<gene>
    <name evidence="6" type="ORF">BJG266_LOCUS27275</name>
    <name evidence="7" type="ORF">QVE165_LOCUS41812</name>
</gene>
<dbReference type="EMBL" id="CAJNOM010000504">
    <property type="protein sequence ID" value="CAF1474397.1"/>
    <property type="molecule type" value="Genomic_DNA"/>
</dbReference>
<dbReference type="PANTHER" id="PTHR24123">
    <property type="entry name" value="ANKYRIN REPEAT-CONTAINING"/>
    <property type="match status" value="1"/>
</dbReference>
<evidence type="ECO:0000256" key="2">
    <source>
        <dbReference type="ARBA" id="ARBA00023043"/>
    </source>
</evidence>
<reference evidence="6" key="1">
    <citation type="submission" date="2021-02" db="EMBL/GenBank/DDBJ databases">
        <authorList>
            <person name="Nowell W R."/>
        </authorList>
    </citation>
    <scope>NUCLEOTIDE SEQUENCE</scope>
</reference>
<keyword evidence="1" id="KW-0677">Repeat</keyword>
<dbReference type="PROSITE" id="PS50297">
    <property type="entry name" value="ANK_REP_REGION"/>
    <property type="match status" value="1"/>
</dbReference>
<dbReference type="SMART" id="SM00248">
    <property type="entry name" value="ANK"/>
    <property type="match status" value="12"/>
</dbReference>
<dbReference type="EMBL" id="CAJNOI010000247">
    <property type="protein sequence ID" value="CAF1207842.1"/>
    <property type="molecule type" value="Genomic_DNA"/>
</dbReference>
<feature type="coiled-coil region" evidence="4">
    <location>
        <begin position="1747"/>
        <end position="1818"/>
    </location>
</feature>
<feature type="coiled-coil region" evidence="4">
    <location>
        <begin position="1325"/>
        <end position="1352"/>
    </location>
</feature>
<dbReference type="Gene3D" id="1.25.40.20">
    <property type="entry name" value="Ankyrin repeat-containing domain"/>
    <property type="match status" value="5"/>
</dbReference>
<evidence type="ECO:0000256" key="4">
    <source>
        <dbReference type="SAM" id="Coils"/>
    </source>
</evidence>
<name>A0A814WXL5_9BILA</name>
<keyword evidence="4" id="KW-0175">Coiled coil</keyword>
<keyword evidence="8" id="KW-1185">Reference proteome</keyword>
<dbReference type="OrthoDB" id="9995210at2759"/>
<feature type="region of interest" description="Disordered" evidence="5">
    <location>
        <begin position="1963"/>
        <end position="1997"/>
    </location>
</feature>
<dbReference type="Proteomes" id="UP000663877">
    <property type="component" value="Unassembled WGS sequence"/>
</dbReference>
<feature type="region of interest" description="Disordered" evidence="5">
    <location>
        <begin position="1116"/>
        <end position="1135"/>
    </location>
</feature>
<evidence type="ECO:0000313" key="8">
    <source>
        <dbReference type="Proteomes" id="UP000663832"/>
    </source>
</evidence>
<feature type="repeat" description="ANK" evidence="3">
    <location>
        <begin position="521"/>
        <end position="553"/>
    </location>
</feature>
<dbReference type="InterPro" id="IPR036770">
    <property type="entry name" value="Ankyrin_rpt-contain_sf"/>
</dbReference>
<evidence type="ECO:0000256" key="3">
    <source>
        <dbReference type="PROSITE-ProRule" id="PRU00023"/>
    </source>
</evidence>
<accession>A0A814WXL5</accession>
<evidence type="ECO:0000313" key="7">
    <source>
        <dbReference type="EMBL" id="CAF1474397.1"/>
    </source>
</evidence>
<keyword evidence="2 3" id="KW-0040">ANK repeat</keyword>
<sequence length="2028" mass="230925">MNKLTKDLRKLVERRAGEQNSFLVAQQLIDAGADITVQTKDGPMIHAVINEERRLRPVLLWKADNCVRLIEVLQRQASRLLAARVLSSNSNDINEIRRFIELQANTYQSDTFGALGLLGDLLKEERISIQLDVIQILIASDPYTYAGLTAENDAKETCLTIARSNRKCSKEVIDYLQLEFDKNLNKIPFSRSPINIKEVTNWICRGANTEMTDEKGNTVLLNAVLTNNLELVRTLVSCGCNIFHKNAERLTALDIAEKTTPRNQLLIAALQAQSVNMELRKLIETKKSQLTVTEVSTLLSKGANINASITNHGSLLHLLIVDKGSPEMITAFINEFDADITLMNTKGYRAIETCILIDKKPFELLKIFLKLSKVTTSMFFNSKLNQTLLQFAAEHKRTDAVDLIQQTLNERLWICVIENDIKNMLNENVMIEIKQLINYGAQINYKHTDKNYQEWTILHLACQKTNQAFVQFLIEQMKANYLLPNGSGNYPIAITAEHGNLSTLQYLWKLPKSNLNVTNKDNETPLHLATKNRHLLIVRFLIRWGADPKAHDFKKRTALDIAKMDVSNNKLDDLNAKKLLNFLEQLICPSIENSKNKSEIASKKPNIDQDTCELVMTIPIKPIQIGDTDPLKRGIKSLGLLAGTPNDNLHDAVRKGLAFEANQAIGQDADICYRKNGFTPYEIALQTARDCYTKLQSSHITLNDRQKLQEKMQWCQQIANTISQIALTKMIKAIEQSNIGHVVAYHIAGAPLTNELLYCACSSSDNVEIVHYLIQQSKEIFQSVYKYNRSESPYKTAKRNKFNRVASYLKYIISIECTKSIKENNLLDVKQLVLSGASVDMTDTNNLQIALKHENIKLIEFLCDHGAKMPKEWLENPNIILPVDIAQTMSPDSIVCINRCLINRRLLFAAADGNLADVIRCQRLGANINSMNCYGSTAVLCAIQHGNYFSIVHALVSCGASILHCNDNEPMSLIDIAKSRQYDTIVNYLTRELNNQFIVSIINDDRKSAQKFEELGVDFNYQDEQKRTALHYAVQYHGVDLVTWLCDRRSIPMSADVNGDYPIMLATQKGDYPVVELFILRYPATRKQTNQSGSTALQIAKKLDYQRIKQLIETGKPVFSPDDNKQPQGPKYTSDRLQEAAQKGQVAIIREFREDRYDSRDEKRQLCYQLLKVAEKHKQFQIVDILKPYFDEYLKPDIPSDISIGEAVTLNKPNKKILLGFLTGLGNVVTECPVLLDPSDPNTYQQLFSGLGSKLMKRLKQLKKVKNGQDAKDVYQQDSANMGEKLNKIKNELQVLVETRKETILRIQEHDEQLSKQKDLSALQRKALFEEKESYEQQLVAYECSITLYQREEESILNRQKNLQFIQNDTNLYLFYCTIENRLESLFHSVFAAQSGGLKATIQTKNSTTTESSKVVSSSALLTFCDVIVNAVKETLADILSKLNQKEQKEEWYNISTIGTIGEIKRLASDTAGFMTLYYKEQIQSIDTSCKITGTSPYNDQFQWIKDVFINIPNETAEEIPVIVVADYVTAWIIHALKVDRKEIKLDKPLPQQLWYLVAKKNIIEQGSSNEAFEIVSVKAGQQRIPLKKKKTNMNNEESPVYVQLRYLIGCVSVVGLTGEIYQYSVSLERSTEQNFDDLDIFGYVYASVFSSDENILQSIVTGRGMQLAMRNDQNDIITKLDEMKQLAKLFNFEEMERANQSCVSKDTINQVAQVLREQKMFANVSDVKAELNKVRKVIGFTVDTLKEDIQKKVEFYQTSINAAHEQIQQESTKNRKTMEHDNEERYNQAINKLSHQLKEMKMNLEEVINQRMNIIETEMRNKTEEILAISKAAKDHSDSALIQATQAARASEKSAKSSEENTKHSQQLVQSIEQRRQELQLFINQCEQKVQTTNTELKNSFEQNVLGIRTRFEKELDDNKRVTTELATNAKESSKAAQDAMSSARDLTKITKEELQIQKTESKKILSDAHEARRQSERSADFSKEAEKQARRAVDTNTAELKKLTEMFKKMQETIQRLEKLEKKAES</sequence>
<protein>
    <recommendedName>
        <fullName evidence="10">Ankyrin repeat protein</fullName>
    </recommendedName>
</protein>
<comment type="caution">
    <text evidence="6">The sequence shown here is derived from an EMBL/GenBank/DDBJ whole genome shotgun (WGS) entry which is preliminary data.</text>
</comment>
<dbReference type="InterPro" id="IPR002110">
    <property type="entry name" value="Ankyrin_rpt"/>
</dbReference>
<feature type="region of interest" description="Disordered" evidence="5">
    <location>
        <begin position="1929"/>
        <end position="1948"/>
    </location>
</feature>
<dbReference type="Proteomes" id="UP000663832">
    <property type="component" value="Unassembled WGS sequence"/>
</dbReference>
<organism evidence="6 9">
    <name type="scientific">Adineta steineri</name>
    <dbReference type="NCBI Taxonomy" id="433720"/>
    <lineage>
        <taxon>Eukaryota</taxon>
        <taxon>Metazoa</taxon>
        <taxon>Spiralia</taxon>
        <taxon>Gnathifera</taxon>
        <taxon>Rotifera</taxon>
        <taxon>Eurotatoria</taxon>
        <taxon>Bdelloidea</taxon>
        <taxon>Adinetida</taxon>
        <taxon>Adinetidae</taxon>
        <taxon>Adineta</taxon>
    </lineage>
</organism>
<feature type="compositionally biased region" description="Basic and acidic residues" evidence="5">
    <location>
        <begin position="1851"/>
        <end position="1864"/>
    </location>
</feature>
<evidence type="ECO:0008006" key="10">
    <source>
        <dbReference type="Google" id="ProtNLM"/>
    </source>
</evidence>
<proteinExistence type="predicted"/>
<dbReference type="Pfam" id="PF12796">
    <property type="entry name" value="Ank_2"/>
    <property type="match status" value="2"/>
</dbReference>
<evidence type="ECO:0000256" key="5">
    <source>
        <dbReference type="SAM" id="MobiDB-lite"/>
    </source>
</evidence>